<accession>A0AAV7XWX6</accession>
<organism evidence="2 3">
    <name type="scientific">Megalurothrips usitatus</name>
    <name type="common">bean blossom thrips</name>
    <dbReference type="NCBI Taxonomy" id="439358"/>
    <lineage>
        <taxon>Eukaryota</taxon>
        <taxon>Metazoa</taxon>
        <taxon>Ecdysozoa</taxon>
        <taxon>Arthropoda</taxon>
        <taxon>Hexapoda</taxon>
        <taxon>Insecta</taxon>
        <taxon>Pterygota</taxon>
        <taxon>Neoptera</taxon>
        <taxon>Paraneoptera</taxon>
        <taxon>Thysanoptera</taxon>
        <taxon>Terebrantia</taxon>
        <taxon>Thripoidea</taxon>
        <taxon>Thripidae</taxon>
        <taxon>Megalurothrips</taxon>
    </lineage>
</organism>
<proteinExistence type="predicted"/>
<feature type="region of interest" description="Disordered" evidence="1">
    <location>
        <begin position="262"/>
        <end position="284"/>
    </location>
</feature>
<dbReference type="Proteomes" id="UP001075354">
    <property type="component" value="Chromosome 2"/>
</dbReference>
<feature type="region of interest" description="Disordered" evidence="1">
    <location>
        <begin position="104"/>
        <end position="143"/>
    </location>
</feature>
<keyword evidence="3" id="KW-1185">Reference proteome</keyword>
<comment type="caution">
    <text evidence="2">The sequence shown here is derived from an EMBL/GenBank/DDBJ whole genome shotgun (WGS) entry which is preliminary data.</text>
</comment>
<evidence type="ECO:0000313" key="2">
    <source>
        <dbReference type="EMBL" id="KAJ1530177.1"/>
    </source>
</evidence>
<dbReference type="EMBL" id="JAPTSV010000002">
    <property type="protein sequence ID" value="KAJ1530177.1"/>
    <property type="molecule type" value="Genomic_DNA"/>
</dbReference>
<dbReference type="AlphaFoldDB" id="A0AAV7XWX6"/>
<protein>
    <recommendedName>
        <fullName evidence="4">C2H2-type domain-containing protein</fullName>
    </recommendedName>
</protein>
<gene>
    <name evidence="2" type="ORF">ONE63_005108</name>
</gene>
<evidence type="ECO:0000256" key="1">
    <source>
        <dbReference type="SAM" id="MobiDB-lite"/>
    </source>
</evidence>
<evidence type="ECO:0008006" key="4">
    <source>
        <dbReference type="Google" id="ProtNLM"/>
    </source>
</evidence>
<evidence type="ECO:0000313" key="3">
    <source>
        <dbReference type="Proteomes" id="UP001075354"/>
    </source>
</evidence>
<sequence length="819" mass="92346">MDTISAVVGEASQEDIAVRAAKRRAEEAMSLAAADAAKKRLYREHGSENDSDETTDNDDHFDPTYGPGSDSEALEDEFETVKAVEVIKERPKLFQSTPAPVPVAFTPPATSSDKTFRRVVSQPASGERPGGYESGDTSDEENLEPEARIRKRMSRVLNYARKGERRPCRCFHPSCSSKAVYTQRLLRHYMEVHGGREGISKVQAEKLLKQHQPSDLGKVRHMVKERSIIKHLAPLSENKDLLMRLRAFFEEENIAVIKDPKSNGKRTEAVRPPVSPAANEDPLTDEEVVSDISPEALGLNAHCAKTHVLLKLFIEEKSKAAAGAADPKMATANMAGFVSRIISFVESRVKDKKDAFEVLRHPEIHQELINRILKCSLKNAGKANFKRAMDTLIRYCTSGTGPHGQACLTVHPAFPKNDADLTEAIAKVAVIWGRFKAAAPSLTQTHDIADINIDLTDYGEYFTEEARYQKVLQDIETLTSKTADPSNWMKGTNGRYDPEISEGYNAAMRYIAVLLVWKGERGGVATSMTMSELEKANFLEEDELWHVRVAVHKNQKQGPLDVFLTDDEALLFNAFYQLRQRLKMMDESHFASDVLLVGLDGQPGKHIYTDIQKWYDEKKGEATSSKPKFSSRSVRRTQAANAKRFHSKETFSKVARHHNHLESTAESDYVGRSSREAVEDYKTNENVVLNELIAKEAIENSSEWFQFKSATQPLPSRDNVEAVCIAMTKHDSRHFALSTKRYEAILTALKRNLKISTFKWLKRRLRHSKCSMEEALNFLKHDCTLSTDRKITIDFEKYLLESQQPSGKRSNKKIKSEKE</sequence>
<name>A0AAV7XWX6_9NEOP</name>
<feature type="region of interest" description="Disordered" evidence="1">
    <location>
        <begin position="35"/>
        <end position="77"/>
    </location>
</feature>
<reference evidence="2" key="1">
    <citation type="submission" date="2022-12" db="EMBL/GenBank/DDBJ databases">
        <title>Chromosome-level genome assembly of the bean flower thrips Megalurothrips usitatus.</title>
        <authorList>
            <person name="Ma L."/>
            <person name="Liu Q."/>
            <person name="Li H."/>
            <person name="Cai W."/>
        </authorList>
    </citation>
    <scope>NUCLEOTIDE SEQUENCE</scope>
    <source>
        <strain evidence="2">Cailab_2022a</strain>
    </source>
</reference>